<dbReference type="EMBL" id="JAFNEN010000414">
    <property type="protein sequence ID" value="KAG8183529.1"/>
    <property type="molecule type" value="Genomic_DNA"/>
</dbReference>
<evidence type="ECO:0000256" key="2">
    <source>
        <dbReference type="PROSITE-ProRule" id="PRU00708"/>
    </source>
</evidence>
<feature type="repeat" description="PPR" evidence="2">
    <location>
        <begin position="284"/>
        <end position="320"/>
    </location>
</feature>
<feature type="repeat" description="PPR" evidence="2">
    <location>
        <begin position="249"/>
        <end position="283"/>
    </location>
</feature>
<feature type="repeat" description="PPR" evidence="2">
    <location>
        <begin position="574"/>
        <end position="608"/>
    </location>
</feature>
<name>A0AAV6UH41_9ARAC</name>
<dbReference type="InterPro" id="IPR002885">
    <property type="entry name" value="PPR_rpt"/>
</dbReference>
<keyword evidence="4" id="KW-1185">Reference proteome</keyword>
<gene>
    <name evidence="3" type="ORF">JTE90_003877</name>
</gene>
<dbReference type="InterPro" id="IPR011990">
    <property type="entry name" value="TPR-like_helical_dom_sf"/>
</dbReference>
<dbReference type="PANTHER" id="PTHR47447">
    <property type="entry name" value="OS03G0856100 PROTEIN"/>
    <property type="match status" value="1"/>
</dbReference>
<feature type="repeat" description="PPR" evidence="2">
    <location>
        <begin position="175"/>
        <end position="209"/>
    </location>
</feature>
<protein>
    <recommendedName>
        <fullName evidence="5">Pentatricopeptide repeat-containing protein 1, mitochondrial</fullName>
    </recommendedName>
</protein>
<evidence type="ECO:0008006" key="5">
    <source>
        <dbReference type="Google" id="ProtNLM"/>
    </source>
</evidence>
<dbReference type="Pfam" id="PF13041">
    <property type="entry name" value="PPR_2"/>
    <property type="match status" value="2"/>
</dbReference>
<comment type="caution">
    <text evidence="3">The sequence shown here is derived from an EMBL/GenBank/DDBJ whole genome shotgun (WGS) entry which is preliminary data.</text>
</comment>
<dbReference type="Gene3D" id="1.25.40.10">
    <property type="entry name" value="Tetratricopeptide repeat domain"/>
    <property type="match status" value="3"/>
</dbReference>
<keyword evidence="1" id="KW-0677">Repeat</keyword>
<organism evidence="3 4">
    <name type="scientific">Oedothorax gibbosus</name>
    <dbReference type="NCBI Taxonomy" id="931172"/>
    <lineage>
        <taxon>Eukaryota</taxon>
        <taxon>Metazoa</taxon>
        <taxon>Ecdysozoa</taxon>
        <taxon>Arthropoda</taxon>
        <taxon>Chelicerata</taxon>
        <taxon>Arachnida</taxon>
        <taxon>Araneae</taxon>
        <taxon>Araneomorphae</taxon>
        <taxon>Entelegynae</taxon>
        <taxon>Araneoidea</taxon>
        <taxon>Linyphiidae</taxon>
        <taxon>Erigoninae</taxon>
        <taxon>Oedothorax</taxon>
    </lineage>
</organism>
<dbReference type="Proteomes" id="UP000827092">
    <property type="component" value="Unassembled WGS sequence"/>
</dbReference>
<proteinExistence type="predicted"/>
<reference evidence="3 4" key="1">
    <citation type="journal article" date="2022" name="Nat. Ecol. Evol.">
        <title>A masculinizing supergene underlies an exaggerated male reproductive morph in a spider.</title>
        <authorList>
            <person name="Hendrickx F."/>
            <person name="De Corte Z."/>
            <person name="Sonet G."/>
            <person name="Van Belleghem S.M."/>
            <person name="Kostlbacher S."/>
            <person name="Vangestel C."/>
        </authorList>
    </citation>
    <scope>NUCLEOTIDE SEQUENCE [LARGE SCALE GENOMIC DNA]</scope>
    <source>
        <strain evidence="3">W744_W776</strain>
    </source>
</reference>
<dbReference type="Pfam" id="PF13812">
    <property type="entry name" value="PPR_3"/>
    <property type="match status" value="1"/>
</dbReference>
<evidence type="ECO:0000256" key="1">
    <source>
        <dbReference type="ARBA" id="ARBA00022737"/>
    </source>
</evidence>
<dbReference type="PANTHER" id="PTHR47447:SF17">
    <property type="entry name" value="OS12G0638900 PROTEIN"/>
    <property type="match status" value="1"/>
</dbReference>
<accession>A0AAV6UH41</accession>
<dbReference type="AlphaFoldDB" id="A0AAV6UH41"/>
<evidence type="ECO:0000313" key="4">
    <source>
        <dbReference type="Proteomes" id="UP000827092"/>
    </source>
</evidence>
<dbReference type="PROSITE" id="PS51375">
    <property type="entry name" value="PPR"/>
    <property type="match status" value="4"/>
</dbReference>
<evidence type="ECO:0000313" key="3">
    <source>
        <dbReference type="EMBL" id="KAG8183529.1"/>
    </source>
</evidence>
<dbReference type="NCBIfam" id="TIGR00756">
    <property type="entry name" value="PPR"/>
    <property type="match status" value="2"/>
</dbReference>
<sequence>MLSWKFFNFPRRLLNFHNSKSKQYFIRNGSLSFTTLTSPEIDENKSLESNKNNADNFGTLRKSIESKFKTRRVPSADQNVKVVKIKKRPDFDRYHETNVFGNLSDKKPIWYPDLEEESIVDNDISDDSVIVRNISRKFRNPEVYLENMKQLVSEKKLKEALDLFLDMRKNFVAPEKGHYTFMIGACGRAGYTDMAFKLLRQMTDRNLKPTPATLTGVFNSCSESPFPEYSLKKAQMLREKIKVKNWTMNQITYRAMIKAFGKCGDIQTAFQIVDEMAKEDIKIDVSTYSFLLMSCISNKEAGFTHAVEVWRKMKERSVKPDVYSFNLLLRATRDCDVGPNEISCLLLQHWSSFPKRPYGFETKEALAKTEEILQIESAGTVDILPDTEKLSDDREDVSFIADASMSKSLKKGEDLNSAVDSIAVRSQNLLSTRPMNGSEVLELGDIRTPSDRLTLLGNAKGFLLDMKRNKVCPDIKTFTLLLECIPPTIEAEEELISLLDVYNVKPDVGFFNSLIKRRSFRFKHVEASKVLLYINKWSLTPDIITYGSLALGCTNFQKAKVFISDMRKLGLCPNTIIVGSLLSGACTALDFDYMENVLELMEEEGIKPNDRMLQRLETTVKTIRKNIYDMEHGRTVPSIYEKEGFAERYKEFCQTYEQWLKNIKYDKEEHVWEQYKTKIF</sequence>